<dbReference type="SUPFAM" id="SSF52540">
    <property type="entry name" value="P-loop containing nucleoside triphosphate hydrolases"/>
    <property type="match status" value="1"/>
</dbReference>
<dbReference type="GO" id="GO:0005737">
    <property type="term" value="C:cytoplasm"/>
    <property type="evidence" value="ECO:0007669"/>
    <property type="project" value="UniProtKB-SubCell"/>
</dbReference>
<dbReference type="GO" id="GO:0005524">
    <property type="term" value="F:ATP binding"/>
    <property type="evidence" value="ECO:0007669"/>
    <property type="project" value="UniProtKB-UniRule"/>
</dbReference>
<comment type="domain">
    <text evidence="5">Consists of three domains, a large central CORE domain and two small peripheral domains, NMPbind and LID, which undergo movements during catalysis. The LID domain closes over the site of phosphoryl transfer upon ATP binding. Assembling and dissambling the active center during each catalytic cycle provides an effective means to prevent ATP hydrolysis.</text>
</comment>
<keyword evidence="5" id="KW-0963">Cytoplasm</keyword>
<sequence length="204" mass="22282">MVASARSCNPVRIVFIGPPGAGKGTQCRRLSRELAIPHISSGEMLRATRDDSTLGELVASYIDGGQLAPDDLMMQFIIERLRQPDCDSGYLLDGFPRTVNQAEMLTAYLSERDQRIDSVVNLILHEDVLVQRLLARAGVEGRADDTPETIQARLKVFRDRTEPVLGYYRNCGIVIDVDAAGTPDEVFGSICGSLRSSDGESPQG</sequence>
<dbReference type="EMBL" id="CP036264">
    <property type="protein sequence ID" value="QEF97315.1"/>
    <property type="molecule type" value="Genomic_DNA"/>
</dbReference>
<dbReference type="PRINTS" id="PR00094">
    <property type="entry name" value="ADENYLTKNASE"/>
</dbReference>
<dbReference type="InterPro" id="IPR027417">
    <property type="entry name" value="P-loop_NTPase"/>
</dbReference>
<evidence type="ECO:0000313" key="9">
    <source>
        <dbReference type="Proteomes" id="UP000321353"/>
    </source>
</evidence>
<organism evidence="8 9">
    <name type="scientific">Stieleria maiorica</name>
    <dbReference type="NCBI Taxonomy" id="2795974"/>
    <lineage>
        <taxon>Bacteria</taxon>
        <taxon>Pseudomonadati</taxon>
        <taxon>Planctomycetota</taxon>
        <taxon>Planctomycetia</taxon>
        <taxon>Pirellulales</taxon>
        <taxon>Pirellulaceae</taxon>
        <taxon>Stieleria</taxon>
    </lineage>
</organism>
<dbReference type="HAMAP" id="MF_00235">
    <property type="entry name" value="Adenylate_kinase_Adk"/>
    <property type="match status" value="1"/>
</dbReference>
<comment type="pathway">
    <text evidence="5">Purine metabolism; AMP biosynthesis via salvage pathway; AMP from ADP: step 1/1.</text>
</comment>
<dbReference type="GO" id="GO:0044209">
    <property type="term" value="P:AMP salvage"/>
    <property type="evidence" value="ECO:0007669"/>
    <property type="project" value="UniProtKB-UniRule"/>
</dbReference>
<feature type="binding site" evidence="5">
    <location>
        <position position="46"/>
    </location>
    <ligand>
        <name>AMP</name>
        <dbReference type="ChEBI" id="CHEBI:456215"/>
    </ligand>
</feature>
<accession>A0A5B9MCU7</accession>
<comment type="subcellular location">
    <subcellularLocation>
        <location evidence="5 7">Cytoplasm</location>
    </subcellularLocation>
</comment>
<feature type="binding site" evidence="5">
    <location>
        <position position="181"/>
    </location>
    <ligand>
        <name>ATP</name>
        <dbReference type="ChEBI" id="CHEBI:30616"/>
    </ligand>
</feature>
<proteinExistence type="inferred from homology"/>
<dbReference type="EC" id="2.7.4.3" evidence="5 7"/>
<dbReference type="UniPathway" id="UPA00588">
    <property type="reaction ID" value="UER00649"/>
</dbReference>
<evidence type="ECO:0000256" key="1">
    <source>
        <dbReference type="ARBA" id="ARBA00022679"/>
    </source>
</evidence>
<comment type="function">
    <text evidence="5">Catalyzes the reversible transfer of the terminal phosphate group between ATP and AMP. Plays an important role in cellular energy homeostasis and in adenine nucleotide metabolism.</text>
</comment>
<dbReference type="Proteomes" id="UP000321353">
    <property type="component" value="Chromosome"/>
</dbReference>
<keyword evidence="3 5" id="KW-0547">Nucleotide-binding</keyword>
<keyword evidence="5 7" id="KW-0067">ATP-binding</keyword>
<dbReference type="NCBIfam" id="NF011105">
    <property type="entry name" value="PRK14532.1"/>
    <property type="match status" value="1"/>
</dbReference>
<comment type="caution">
    <text evidence="5">Lacks conserved residue(s) required for the propagation of feature annotation.</text>
</comment>
<comment type="similarity">
    <text evidence="5 6">Belongs to the adenylate kinase family.</text>
</comment>
<evidence type="ECO:0000256" key="4">
    <source>
        <dbReference type="ARBA" id="ARBA00022777"/>
    </source>
</evidence>
<feature type="binding site" evidence="5">
    <location>
        <position position="153"/>
    </location>
    <ligand>
        <name>AMP</name>
        <dbReference type="ChEBI" id="CHEBI:456215"/>
    </ligand>
</feature>
<dbReference type="Pfam" id="PF00406">
    <property type="entry name" value="ADK"/>
    <property type="match status" value="1"/>
</dbReference>
<feature type="binding site" evidence="5">
    <location>
        <begin position="94"/>
        <end position="97"/>
    </location>
    <ligand>
        <name>AMP</name>
        <dbReference type="ChEBI" id="CHEBI:456215"/>
    </ligand>
</feature>
<dbReference type="AlphaFoldDB" id="A0A5B9MCU7"/>
<evidence type="ECO:0000313" key="8">
    <source>
        <dbReference type="EMBL" id="QEF97315.1"/>
    </source>
</evidence>
<feature type="binding site" evidence="5">
    <location>
        <position position="142"/>
    </location>
    <ligand>
        <name>AMP</name>
        <dbReference type="ChEBI" id="CHEBI:456215"/>
    </ligand>
</feature>
<evidence type="ECO:0000256" key="7">
    <source>
        <dbReference type="RuleBase" id="RU003331"/>
    </source>
</evidence>
<dbReference type="NCBIfam" id="NF001381">
    <property type="entry name" value="PRK00279.1-3"/>
    <property type="match status" value="1"/>
</dbReference>
<feature type="binding site" evidence="5">
    <location>
        <position position="41"/>
    </location>
    <ligand>
        <name>AMP</name>
        <dbReference type="ChEBI" id="CHEBI:456215"/>
    </ligand>
</feature>
<dbReference type="InterPro" id="IPR033690">
    <property type="entry name" value="Adenylat_kinase_CS"/>
</dbReference>
<feature type="binding site" evidence="5">
    <location>
        <begin position="20"/>
        <end position="25"/>
    </location>
    <ligand>
        <name>ATP</name>
        <dbReference type="ChEBI" id="CHEBI:30616"/>
    </ligand>
</feature>
<evidence type="ECO:0000256" key="6">
    <source>
        <dbReference type="RuleBase" id="RU003330"/>
    </source>
</evidence>
<dbReference type="InterPro" id="IPR000850">
    <property type="entry name" value="Adenylat/UMP-CMP_kin"/>
</dbReference>
<dbReference type="CDD" id="cd01428">
    <property type="entry name" value="ADK"/>
    <property type="match status" value="1"/>
</dbReference>
<feature type="binding site" evidence="5">
    <location>
        <position position="136"/>
    </location>
    <ligand>
        <name>ATP</name>
        <dbReference type="ChEBI" id="CHEBI:30616"/>
    </ligand>
</feature>
<dbReference type="GO" id="GO:0004017">
    <property type="term" value="F:AMP kinase activity"/>
    <property type="evidence" value="ECO:0007669"/>
    <property type="project" value="UniProtKB-UniRule"/>
</dbReference>
<keyword evidence="9" id="KW-1185">Reference proteome</keyword>
<dbReference type="PANTHER" id="PTHR23359">
    <property type="entry name" value="NUCLEOTIDE KINASE"/>
    <property type="match status" value="1"/>
</dbReference>
<dbReference type="Gene3D" id="3.40.50.300">
    <property type="entry name" value="P-loop containing nucleotide triphosphate hydrolases"/>
    <property type="match status" value="1"/>
</dbReference>
<feature type="binding site" evidence="5">
    <location>
        <position position="101"/>
    </location>
    <ligand>
        <name>AMP</name>
        <dbReference type="ChEBI" id="CHEBI:456215"/>
    </ligand>
</feature>
<dbReference type="PROSITE" id="PS00113">
    <property type="entry name" value="ADENYLATE_KINASE"/>
    <property type="match status" value="1"/>
</dbReference>
<keyword evidence="2 5" id="KW-0545">Nucleotide biosynthesis</keyword>
<dbReference type="NCBIfam" id="NF011100">
    <property type="entry name" value="PRK14527.1"/>
    <property type="match status" value="1"/>
</dbReference>
<keyword evidence="1 5" id="KW-0808">Transferase</keyword>
<dbReference type="KEGG" id="smam:Mal15_13550"/>
<keyword evidence="4 5" id="KW-0418">Kinase</keyword>
<comment type="catalytic activity">
    <reaction evidence="5 7">
        <text>AMP + ATP = 2 ADP</text>
        <dbReference type="Rhea" id="RHEA:12973"/>
        <dbReference type="ChEBI" id="CHEBI:30616"/>
        <dbReference type="ChEBI" id="CHEBI:456215"/>
        <dbReference type="ChEBI" id="CHEBI:456216"/>
        <dbReference type="EC" id="2.7.4.3"/>
    </reaction>
</comment>
<evidence type="ECO:0000256" key="3">
    <source>
        <dbReference type="ARBA" id="ARBA00022741"/>
    </source>
</evidence>
<evidence type="ECO:0000256" key="5">
    <source>
        <dbReference type="HAMAP-Rule" id="MF_00235"/>
    </source>
</evidence>
<name>A0A5B9MCU7_9BACT</name>
<comment type="subunit">
    <text evidence="5 7">Monomer.</text>
</comment>
<protein>
    <recommendedName>
        <fullName evidence="5 7">Adenylate kinase</fullName>
        <shortName evidence="5">AK</shortName>
        <ecNumber evidence="5 7">2.7.4.3</ecNumber>
    </recommendedName>
    <alternativeName>
        <fullName evidence="5">ATP-AMP transphosphorylase</fullName>
    </alternativeName>
    <alternativeName>
        <fullName evidence="5">ATP:AMP phosphotransferase</fullName>
    </alternativeName>
    <alternativeName>
        <fullName evidence="5">Adenylate monophosphate kinase</fullName>
    </alternativeName>
</protein>
<gene>
    <name evidence="8" type="primary">adk_2</name>
    <name evidence="5" type="synonym">adk</name>
    <name evidence="8" type="ORF">Mal15_13550</name>
</gene>
<reference evidence="8 9" key="1">
    <citation type="submission" date="2019-02" db="EMBL/GenBank/DDBJ databases">
        <title>Planctomycetal bacteria perform biofilm scaping via a novel small molecule.</title>
        <authorList>
            <person name="Jeske O."/>
            <person name="Boedeker C."/>
            <person name="Wiegand S."/>
            <person name="Breitling P."/>
            <person name="Kallscheuer N."/>
            <person name="Jogler M."/>
            <person name="Rohde M."/>
            <person name="Petersen J."/>
            <person name="Medema M.H."/>
            <person name="Surup F."/>
            <person name="Jogler C."/>
        </authorList>
    </citation>
    <scope>NUCLEOTIDE SEQUENCE [LARGE SCALE GENOMIC DNA]</scope>
    <source>
        <strain evidence="8 9">Mal15</strain>
    </source>
</reference>
<evidence type="ECO:0000256" key="2">
    <source>
        <dbReference type="ARBA" id="ARBA00022727"/>
    </source>
</evidence>